<feature type="signal peptide" evidence="1">
    <location>
        <begin position="1"/>
        <end position="46"/>
    </location>
</feature>
<dbReference type="EMBL" id="BAAAEM010000003">
    <property type="protein sequence ID" value="GAA0486620.1"/>
    <property type="molecule type" value="Genomic_DNA"/>
</dbReference>
<evidence type="ECO:0000313" key="3">
    <source>
        <dbReference type="EMBL" id="GAA0486620.1"/>
    </source>
</evidence>
<protein>
    <recommendedName>
        <fullName evidence="2">Peptidase C39 domain-containing protein</fullName>
    </recommendedName>
</protein>
<evidence type="ECO:0000259" key="2">
    <source>
        <dbReference type="PROSITE" id="PS50990"/>
    </source>
</evidence>
<dbReference type="RefSeq" id="WP_229955701.1">
    <property type="nucleotide sequence ID" value="NZ_BAAAEM010000003.1"/>
</dbReference>
<gene>
    <name evidence="3" type="ORF">GCM10009096_31780</name>
</gene>
<evidence type="ECO:0000256" key="1">
    <source>
        <dbReference type="SAM" id="SignalP"/>
    </source>
</evidence>
<keyword evidence="1" id="KW-0732">Signal</keyword>
<comment type="caution">
    <text evidence="3">The sequence shown here is derived from an EMBL/GenBank/DDBJ whole genome shotgun (WGS) entry which is preliminary data.</text>
</comment>
<dbReference type="Proteomes" id="UP001500713">
    <property type="component" value="Unassembled WGS sequence"/>
</dbReference>
<dbReference type="Pfam" id="PF03412">
    <property type="entry name" value="Peptidase_C39"/>
    <property type="match status" value="1"/>
</dbReference>
<feature type="chain" id="PRO_5045630665" description="Peptidase C39 domain-containing protein" evidence="1">
    <location>
        <begin position="47"/>
        <end position="268"/>
    </location>
</feature>
<proteinExistence type="predicted"/>
<name>A0ABP3KWX4_9SPHN</name>
<dbReference type="InterPro" id="IPR005074">
    <property type="entry name" value="Peptidase_C39"/>
</dbReference>
<keyword evidence="4" id="KW-1185">Reference proteome</keyword>
<reference evidence="4" key="1">
    <citation type="journal article" date="2019" name="Int. J. Syst. Evol. Microbiol.">
        <title>The Global Catalogue of Microorganisms (GCM) 10K type strain sequencing project: providing services to taxonomists for standard genome sequencing and annotation.</title>
        <authorList>
            <consortium name="The Broad Institute Genomics Platform"/>
            <consortium name="The Broad Institute Genome Sequencing Center for Infectious Disease"/>
            <person name="Wu L."/>
            <person name="Ma J."/>
        </authorList>
    </citation>
    <scope>NUCLEOTIDE SEQUENCE [LARGE SCALE GENOMIC DNA]</scope>
    <source>
        <strain evidence="4">JCM 14162</strain>
    </source>
</reference>
<evidence type="ECO:0000313" key="4">
    <source>
        <dbReference type="Proteomes" id="UP001500713"/>
    </source>
</evidence>
<sequence length="268" mass="30060">MSLTPPIKNGLCPAFPPFKSGFKSLLKGGLLTLSSASLLFSSAAQAEVRLARESIGGDYYVGVMTWWDIPFRSVIRQRYDFSCGSAAIATLLTYHYDRPTSERTPFKAMWDLGNKEEIKKVGFSMLDMRNYLKSIGYRAEGFKLKPGQLIQVKRPVIVLLDIDGFKHFVVVKGQTNDQVLVGDSVLGINKYSYEEFHKYWNGIALAIVDGPITKRPIYNLAKDWNPWSTAPTDQVSAMDTIGNLTNHLPPLYQISPEFLLDVRVGTVR</sequence>
<organism evidence="3 4">
    <name type="scientific">Parasphingorhabdus litoris</name>
    <dbReference type="NCBI Taxonomy" id="394733"/>
    <lineage>
        <taxon>Bacteria</taxon>
        <taxon>Pseudomonadati</taxon>
        <taxon>Pseudomonadota</taxon>
        <taxon>Alphaproteobacteria</taxon>
        <taxon>Sphingomonadales</taxon>
        <taxon>Sphingomonadaceae</taxon>
        <taxon>Parasphingorhabdus</taxon>
    </lineage>
</organism>
<dbReference type="Gene3D" id="3.90.70.10">
    <property type="entry name" value="Cysteine proteinases"/>
    <property type="match status" value="1"/>
</dbReference>
<accession>A0ABP3KWX4</accession>
<dbReference type="CDD" id="cd02423">
    <property type="entry name" value="Peptidase_C39G"/>
    <property type="match status" value="1"/>
</dbReference>
<feature type="domain" description="Peptidase C39" evidence="2">
    <location>
        <begin position="77"/>
        <end position="207"/>
    </location>
</feature>
<dbReference type="PROSITE" id="PS50990">
    <property type="entry name" value="PEPTIDASE_C39"/>
    <property type="match status" value="1"/>
</dbReference>